<evidence type="ECO:0000256" key="6">
    <source>
        <dbReference type="SAM" id="Phobius"/>
    </source>
</evidence>
<dbReference type="SUPFAM" id="SSF54373">
    <property type="entry name" value="FAD-linked reductases, C-terminal domain"/>
    <property type="match status" value="1"/>
</dbReference>
<evidence type="ECO:0000256" key="2">
    <source>
        <dbReference type="ARBA" id="ARBA00022630"/>
    </source>
</evidence>
<dbReference type="Proteomes" id="UP001276659">
    <property type="component" value="Unassembled WGS sequence"/>
</dbReference>
<dbReference type="PANTHER" id="PTHR13789:SF238">
    <property type="entry name" value="PUTATIVE (AFU_ORTHOLOGUE AFUA_2G01680)-RELATED"/>
    <property type="match status" value="1"/>
</dbReference>
<name>A0AAD9ZGV2_9LECA</name>
<dbReference type="Pfam" id="PF01494">
    <property type="entry name" value="FAD_binding_3"/>
    <property type="match status" value="1"/>
</dbReference>
<dbReference type="GO" id="GO:0071949">
    <property type="term" value="F:FAD binding"/>
    <property type="evidence" value="ECO:0007669"/>
    <property type="project" value="InterPro"/>
</dbReference>
<keyword evidence="6" id="KW-1133">Transmembrane helix</keyword>
<accession>A0AAD9ZGV2</accession>
<evidence type="ECO:0000256" key="5">
    <source>
        <dbReference type="ARBA" id="ARBA00023033"/>
    </source>
</evidence>
<dbReference type="SUPFAM" id="SSF51905">
    <property type="entry name" value="FAD/NAD(P)-binding domain"/>
    <property type="match status" value="1"/>
</dbReference>
<evidence type="ECO:0000256" key="3">
    <source>
        <dbReference type="ARBA" id="ARBA00022827"/>
    </source>
</evidence>
<gene>
    <name evidence="8" type="ORF">OEA41_008080</name>
</gene>
<comment type="caution">
    <text evidence="8">The sequence shown here is derived from an EMBL/GenBank/DDBJ whole genome shotgun (WGS) entry which is preliminary data.</text>
</comment>
<keyword evidence="5" id="KW-0503">Monooxygenase</keyword>
<dbReference type="AlphaFoldDB" id="A0AAD9ZGV2"/>
<keyword evidence="6" id="KW-0472">Membrane</keyword>
<dbReference type="Gene3D" id="3.50.50.60">
    <property type="entry name" value="FAD/NAD(P)-binding domain"/>
    <property type="match status" value="1"/>
</dbReference>
<keyword evidence="6" id="KW-0812">Transmembrane</keyword>
<keyword evidence="3" id="KW-0274">FAD</keyword>
<evidence type="ECO:0000256" key="1">
    <source>
        <dbReference type="ARBA" id="ARBA00007992"/>
    </source>
</evidence>
<protein>
    <recommendedName>
        <fullName evidence="7">FAD-binding domain-containing protein</fullName>
    </recommendedName>
</protein>
<proteinExistence type="inferred from homology"/>
<evidence type="ECO:0000313" key="9">
    <source>
        <dbReference type="Proteomes" id="UP001276659"/>
    </source>
</evidence>
<reference evidence="8" key="1">
    <citation type="submission" date="2022-11" db="EMBL/GenBank/DDBJ databases">
        <title>Chromosomal genome sequence assembly and mating type (MAT) locus characterization of the leprose asexual lichenized fungus Lepraria neglecta (Nyl.) Erichsen.</title>
        <authorList>
            <person name="Allen J.L."/>
            <person name="Pfeffer B."/>
        </authorList>
    </citation>
    <scope>NUCLEOTIDE SEQUENCE</scope>
    <source>
        <strain evidence="8">Allen 5258</strain>
    </source>
</reference>
<dbReference type="EMBL" id="JASNWA010000004">
    <property type="protein sequence ID" value="KAK3176755.1"/>
    <property type="molecule type" value="Genomic_DNA"/>
</dbReference>
<feature type="transmembrane region" description="Helical" evidence="6">
    <location>
        <begin position="12"/>
        <end position="32"/>
    </location>
</feature>
<comment type="similarity">
    <text evidence="1">Belongs to the paxM FAD-dependent monooxygenase family.</text>
</comment>
<dbReference type="InterPro" id="IPR050493">
    <property type="entry name" value="FAD-dep_Monooxygenase_BioMet"/>
</dbReference>
<dbReference type="InterPro" id="IPR002938">
    <property type="entry name" value="FAD-bd"/>
</dbReference>
<dbReference type="PANTHER" id="PTHR13789">
    <property type="entry name" value="MONOOXYGENASE"/>
    <property type="match status" value="1"/>
</dbReference>
<evidence type="ECO:0000313" key="8">
    <source>
        <dbReference type="EMBL" id="KAK3176755.1"/>
    </source>
</evidence>
<evidence type="ECO:0000256" key="4">
    <source>
        <dbReference type="ARBA" id="ARBA00023002"/>
    </source>
</evidence>
<dbReference type="GO" id="GO:0004497">
    <property type="term" value="F:monooxygenase activity"/>
    <property type="evidence" value="ECO:0007669"/>
    <property type="project" value="UniProtKB-KW"/>
</dbReference>
<organism evidence="8 9">
    <name type="scientific">Lepraria neglecta</name>
    <dbReference type="NCBI Taxonomy" id="209136"/>
    <lineage>
        <taxon>Eukaryota</taxon>
        <taxon>Fungi</taxon>
        <taxon>Dikarya</taxon>
        <taxon>Ascomycota</taxon>
        <taxon>Pezizomycotina</taxon>
        <taxon>Lecanoromycetes</taxon>
        <taxon>OSLEUM clade</taxon>
        <taxon>Lecanoromycetidae</taxon>
        <taxon>Lecanorales</taxon>
        <taxon>Lecanorineae</taxon>
        <taxon>Stereocaulaceae</taxon>
        <taxon>Lepraria</taxon>
    </lineage>
</organism>
<dbReference type="InterPro" id="IPR036188">
    <property type="entry name" value="FAD/NAD-bd_sf"/>
</dbReference>
<sequence>MADHSWSTSANPTYRVLIIGCGLAGLAAAIGIRRVGHEVTILEKAAELQELGAGINVSPNGTLIFREWGILDAIKDKANIPYAASMRSYKDSFQLFSQPLGRQMEELYSAPYLVIHRADLHSVLVQEADRLEIAIHLDSHFTRINFSDPSVELSNGKTYDADIILGADGERSACRDALLGYNIPSQDSGDHVFRITVKASDVAQHKDLMELVQPPCVNLWVGPGANAITYALKRDGLLNVVLTCAHDISKTIQHGPRRVEIHEAREAFGKWDDKFQTLLSLAQGCTKWTLLQTPEALYWTHPDGKFALLGDSAHAMLPYLGQGAAVAFEDAAVLGTLFSKVQHKSQLPDILSIYERLRKPRTTALRSRSQAMRDVYAFDDGPLQQERDRQLQHHAPFDGFPNFLADPVLQKSMFSYNAIDEAEKAWDTYLRGEWPSTRGMWNVVSREA</sequence>
<feature type="domain" description="FAD-binding" evidence="7">
    <location>
        <begin position="14"/>
        <end position="366"/>
    </location>
</feature>
<dbReference type="PRINTS" id="PR00420">
    <property type="entry name" value="RNGMNOXGNASE"/>
</dbReference>
<evidence type="ECO:0000259" key="7">
    <source>
        <dbReference type="Pfam" id="PF01494"/>
    </source>
</evidence>
<keyword evidence="9" id="KW-1185">Reference proteome</keyword>
<keyword evidence="2" id="KW-0285">Flavoprotein</keyword>
<keyword evidence="4" id="KW-0560">Oxidoreductase</keyword>